<dbReference type="GO" id="GO:0016646">
    <property type="term" value="F:oxidoreductase activity, acting on the CH-NH group of donors, NAD or NADP as acceptor"/>
    <property type="evidence" value="ECO:0007669"/>
    <property type="project" value="UniProtKB-ARBA"/>
</dbReference>
<dbReference type="SUPFAM" id="SSF50475">
    <property type="entry name" value="FMN-binding split barrel"/>
    <property type="match status" value="1"/>
</dbReference>
<comment type="cofactor">
    <cofactor evidence="1">
        <name>FMN</name>
        <dbReference type="ChEBI" id="CHEBI:58210"/>
    </cofactor>
</comment>
<comment type="caution">
    <text evidence="6">The sequence shown here is derived from an EMBL/GenBank/DDBJ whole genome shotgun (WGS) entry which is preliminary data.</text>
</comment>
<organism evidence="6 7">
    <name type="scientific">Tistrella mobilis</name>
    <dbReference type="NCBI Taxonomy" id="171437"/>
    <lineage>
        <taxon>Bacteria</taxon>
        <taxon>Pseudomonadati</taxon>
        <taxon>Pseudomonadota</taxon>
        <taxon>Alphaproteobacteria</taxon>
        <taxon>Geminicoccales</taxon>
        <taxon>Geminicoccaceae</taxon>
        <taxon>Tistrella</taxon>
    </lineage>
</organism>
<evidence type="ECO:0000256" key="1">
    <source>
        <dbReference type="ARBA" id="ARBA00001917"/>
    </source>
</evidence>
<dbReference type="OrthoDB" id="9783347at2"/>
<sequence>MEFDFATLDTAHRYKVLASTVVPRPIAWVTSRAPDGTANAAPYSFFNVMGSNPPVVALGILARPDGTLKDTAANIVAGGAFIVHLVSEALAPAMNLTCIDAPPGVDEIALAGLATTPGLKTGLPRLVDAPVAFECVSRAAIATGPSQMLVVGEVLAAHVRDDAVLDAGRCHFATERLGLVARMHGAGWYDRAGTDMFQLDRPVWADRLLPETAS</sequence>
<gene>
    <name evidence="6" type="ORF">AUP44_00550</name>
</gene>
<dbReference type="Pfam" id="PF01613">
    <property type="entry name" value="Flavin_Reduct"/>
    <property type="match status" value="1"/>
</dbReference>
<dbReference type="RefSeq" id="WP_062764382.1">
    <property type="nucleotide sequence ID" value="NZ_CP121043.1"/>
</dbReference>
<dbReference type="SMART" id="SM00903">
    <property type="entry name" value="Flavin_Reduct"/>
    <property type="match status" value="1"/>
</dbReference>
<evidence type="ECO:0000256" key="2">
    <source>
        <dbReference type="ARBA" id="ARBA00022630"/>
    </source>
</evidence>
<feature type="domain" description="Flavin reductase like" evidence="5">
    <location>
        <begin position="19"/>
        <end position="173"/>
    </location>
</feature>
<dbReference type="GO" id="GO:0010181">
    <property type="term" value="F:FMN binding"/>
    <property type="evidence" value="ECO:0007669"/>
    <property type="project" value="InterPro"/>
</dbReference>
<evidence type="ECO:0000256" key="3">
    <source>
        <dbReference type="ARBA" id="ARBA00022643"/>
    </source>
</evidence>
<evidence type="ECO:0000313" key="7">
    <source>
        <dbReference type="Proteomes" id="UP000075787"/>
    </source>
</evidence>
<dbReference type="InterPro" id="IPR002563">
    <property type="entry name" value="Flavin_Rdtase-like_dom"/>
</dbReference>
<evidence type="ECO:0000259" key="5">
    <source>
        <dbReference type="SMART" id="SM00903"/>
    </source>
</evidence>
<reference evidence="6 7" key="1">
    <citation type="submission" date="2015-12" db="EMBL/GenBank/DDBJ databases">
        <title>Genome sequence of Tistrella mobilis MCCC 1A02139.</title>
        <authorList>
            <person name="Lu L."/>
            <person name="Lai Q."/>
            <person name="Shao Z."/>
            <person name="Qian P."/>
        </authorList>
    </citation>
    <scope>NUCLEOTIDE SEQUENCE [LARGE SCALE GENOMIC DNA]</scope>
    <source>
        <strain evidence="6 7">MCCC 1A02139</strain>
    </source>
</reference>
<evidence type="ECO:0000313" key="6">
    <source>
        <dbReference type="EMBL" id="KYO52274.1"/>
    </source>
</evidence>
<dbReference type="Gene3D" id="2.30.110.10">
    <property type="entry name" value="Electron Transport, Fmn-binding Protein, Chain A"/>
    <property type="match status" value="1"/>
</dbReference>
<dbReference type="Proteomes" id="UP000075787">
    <property type="component" value="Unassembled WGS sequence"/>
</dbReference>
<keyword evidence="3" id="KW-0288">FMN</keyword>
<name>A0A162KVW7_9PROT</name>
<dbReference type="PANTHER" id="PTHR33798:SF5">
    <property type="entry name" value="FLAVIN REDUCTASE LIKE DOMAIN-CONTAINING PROTEIN"/>
    <property type="match status" value="1"/>
</dbReference>
<evidence type="ECO:0000256" key="4">
    <source>
        <dbReference type="ARBA" id="ARBA00038054"/>
    </source>
</evidence>
<dbReference type="EMBL" id="LPZR01000157">
    <property type="protein sequence ID" value="KYO52274.1"/>
    <property type="molecule type" value="Genomic_DNA"/>
</dbReference>
<protein>
    <recommendedName>
        <fullName evidence="5">Flavin reductase like domain-containing protein</fullName>
    </recommendedName>
</protein>
<accession>A0A162KVW7</accession>
<keyword evidence="2" id="KW-0285">Flavoprotein</keyword>
<dbReference type="AlphaFoldDB" id="A0A162KVW7"/>
<dbReference type="InterPro" id="IPR012349">
    <property type="entry name" value="Split_barrel_FMN-bd"/>
</dbReference>
<dbReference type="PANTHER" id="PTHR33798">
    <property type="entry name" value="FLAVOPROTEIN OXYGENASE"/>
    <property type="match status" value="1"/>
</dbReference>
<proteinExistence type="inferred from homology"/>
<comment type="similarity">
    <text evidence="4">Belongs to the flavoredoxin family.</text>
</comment>
<dbReference type="GeneID" id="97239678"/>